<feature type="region of interest" description="Disordered" evidence="1">
    <location>
        <begin position="39"/>
        <end position="64"/>
    </location>
</feature>
<evidence type="ECO:0000313" key="3">
    <source>
        <dbReference type="Proteomes" id="UP001412067"/>
    </source>
</evidence>
<comment type="caution">
    <text evidence="2">The sequence shown here is derived from an EMBL/GenBank/DDBJ whole genome shotgun (WGS) entry which is preliminary data.</text>
</comment>
<keyword evidence="3" id="KW-1185">Reference proteome</keyword>
<evidence type="ECO:0000256" key="1">
    <source>
        <dbReference type="SAM" id="MobiDB-lite"/>
    </source>
</evidence>
<protein>
    <submittedName>
        <fullName evidence="2">Uncharacterized protein</fullName>
    </submittedName>
</protein>
<dbReference type="Proteomes" id="UP001412067">
    <property type="component" value="Unassembled WGS sequence"/>
</dbReference>
<gene>
    <name evidence="2" type="ORF">KSP40_PGU018068</name>
</gene>
<evidence type="ECO:0000313" key="2">
    <source>
        <dbReference type="EMBL" id="KAK8961459.1"/>
    </source>
</evidence>
<reference evidence="2 3" key="1">
    <citation type="journal article" date="2022" name="Nat. Plants">
        <title>Genomes of leafy and leafless Platanthera orchids illuminate the evolution of mycoheterotrophy.</title>
        <authorList>
            <person name="Li M.H."/>
            <person name="Liu K.W."/>
            <person name="Li Z."/>
            <person name="Lu H.C."/>
            <person name="Ye Q.L."/>
            <person name="Zhang D."/>
            <person name="Wang J.Y."/>
            <person name="Li Y.F."/>
            <person name="Zhong Z.M."/>
            <person name="Liu X."/>
            <person name="Yu X."/>
            <person name="Liu D.K."/>
            <person name="Tu X.D."/>
            <person name="Liu B."/>
            <person name="Hao Y."/>
            <person name="Liao X.Y."/>
            <person name="Jiang Y.T."/>
            <person name="Sun W.H."/>
            <person name="Chen J."/>
            <person name="Chen Y.Q."/>
            <person name="Ai Y."/>
            <person name="Zhai J.W."/>
            <person name="Wu S.S."/>
            <person name="Zhou Z."/>
            <person name="Hsiao Y.Y."/>
            <person name="Wu W.L."/>
            <person name="Chen Y.Y."/>
            <person name="Lin Y.F."/>
            <person name="Hsu J.L."/>
            <person name="Li C.Y."/>
            <person name="Wang Z.W."/>
            <person name="Zhao X."/>
            <person name="Zhong W.Y."/>
            <person name="Ma X.K."/>
            <person name="Ma L."/>
            <person name="Huang J."/>
            <person name="Chen G.Z."/>
            <person name="Huang M.Z."/>
            <person name="Huang L."/>
            <person name="Peng D.H."/>
            <person name="Luo Y.B."/>
            <person name="Zou S.Q."/>
            <person name="Chen S.P."/>
            <person name="Lan S."/>
            <person name="Tsai W.C."/>
            <person name="Van de Peer Y."/>
            <person name="Liu Z.J."/>
        </authorList>
    </citation>
    <scope>NUCLEOTIDE SEQUENCE [LARGE SCALE GENOMIC DNA]</scope>
    <source>
        <strain evidence="2">Lor288</strain>
    </source>
</reference>
<proteinExistence type="predicted"/>
<sequence length="141" mass="16681">MELRFHLCTNPLIPSASHLRNSPPLPQFFFLPAFPARKRRSRPNRRPQNSFRAFASRNEDGSGDFSWEKVSRSLRVGSERFWSKFTESMKKETGFDYNPGKLVERVVEVVNTGKGMVDRFRFETVPAFVDWNQWENWKVFF</sequence>
<dbReference type="EMBL" id="JBBWWR010000009">
    <property type="protein sequence ID" value="KAK8961459.1"/>
    <property type="molecule type" value="Genomic_DNA"/>
</dbReference>
<accession>A0ABR2MCV2</accession>
<name>A0ABR2MCV2_9ASPA</name>
<organism evidence="2 3">
    <name type="scientific">Platanthera guangdongensis</name>
    <dbReference type="NCBI Taxonomy" id="2320717"/>
    <lineage>
        <taxon>Eukaryota</taxon>
        <taxon>Viridiplantae</taxon>
        <taxon>Streptophyta</taxon>
        <taxon>Embryophyta</taxon>
        <taxon>Tracheophyta</taxon>
        <taxon>Spermatophyta</taxon>
        <taxon>Magnoliopsida</taxon>
        <taxon>Liliopsida</taxon>
        <taxon>Asparagales</taxon>
        <taxon>Orchidaceae</taxon>
        <taxon>Orchidoideae</taxon>
        <taxon>Orchideae</taxon>
        <taxon>Orchidinae</taxon>
        <taxon>Platanthera</taxon>
    </lineage>
</organism>